<dbReference type="CTD" id="9937444"/>
<organism evidence="8 9">
    <name type="scientific">Loa loa</name>
    <name type="common">Eye worm</name>
    <name type="synonym">Filaria loa</name>
    <dbReference type="NCBI Taxonomy" id="7209"/>
    <lineage>
        <taxon>Eukaryota</taxon>
        <taxon>Metazoa</taxon>
        <taxon>Ecdysozoa</taxon>
        <taxon>Nematoda</taxon>
        <taxon>Chromadorea</taxon>
        <taxon>Rhabditida</taxon>
        <taxon>Spirurina</taxon>
        <taxon>Spiruromorpha</taxon>
        <taxon>Filarioidea</taxon>
        <taxon>Onchocercidae</taxon>
        <taxon>Loa</taxon>
    </lineage>
</organism>
<evidence type="ECO:0000313" key="7">
    <source>
        <dbReference type="EMBL" id="EFO28400.1"/>
    </source>
</evidence>
<dbReference type="RefSeq" id="XP_003135678.1">
    <property type="nucleotide sequence ID" value="XM_003135630.2"/>
</dbReference>
<sequence length="149" mass="17536">MAMRTKTLATRTNHALRLSKTGAAVKTMLSRINLAARGINCKTEYGRHMHDLSRRIFTEPQRTTASKNLKVVRIMSEEPLEQQSFKTIDYYPNQPMFHYLTKMLRFHGLYFDEHVEWREVQNRLKLARGKMLYPPIGQGKRAQLRSEKK</sequence>
<evidence type="ECO:0000256" key="1">
    <source>
        <dbReference type="ARBA" id="ARBA00004173"/>
    </source>
</evidence>
<reference evidence="9" key="2">
    <citation type="submission" date="2016-11" db="UniProtKB">
        <authorList>
            <consortium name="WormBaseParasite"/>
        </authorList>
    </citation>
    <scope>IDENTIFICATION</scope>
</reference>
<dbReference type="STRING" id="7209.A0A1I7VVC1"/>
<evidence type="ECO:0000256" key="5">
    <source>
        <dbReference type="ARBA" id="ARBA00023274"/>
    </source>
</evidence>
<dbReference type="AlphaFoldDB" id="A0A1I7VVC1"/>
<evidence type="ECO:0000256" key="2">
    <source>
        <dbReference type="ARBA" id="ARBA00008970"/>
    </source>
</evidence>
<dbReference type="EMBL" id="JH712077">
    <property type="protein sequence ID" value="EFO28400.1"/>
    <property type="molecule type" value="Genomic_DNA"/>
</dbReference>
<evidence type="ECO:0000313" key="8">
    <source>
        <dbReference type="Proteomes" id="UP000095285"/>
    </source>
</evidence>
<dbReference type="GeneID" id="9937444"/>
<dbReference type="PANTHER" id="PTHR13362">
    <property type="entry name" value="MITOCHONDRIAL RIBOSOMAL PROTEIN S33"/>
    <property type="match status" value="1"/>
</dbReference>
<dbReference type="InterPro" id="IPR013219">
    <property type="entry name" value="Ribosomal_mS33"/>
</dbReference>
<dbReference type="KEGG" id="loa:LOAG_00089"/>
<dbReference type="FunCoup" id="A0A1I7VVC1">
    <property type="interactions" value="1055"/>
</dbReference>
<accession>A0A1I7VVC1</accession>
<keyword evidence="5" id="KW-0687">Ribonucleoprotein</keyword>
<dbReference type="WBParaSite" id="EN70_6700">
    <property type="protein sequence ID" value="EN70_6700"/>
    <property type="gene ID" value="EN70_6700"/>
</dbReference>
<accession>A0A1S0UE60</accession>
<dbReference type="GO" id="GO:1990904">
    <property type="term" value="C:ribonucleoprotein complex"/>
    <property type="evidence" value="ECO:0007669"/>
    <property type="project" value="UniProtKB-KW"/>
</dbReference>
<dbReference type="eggNOG" id="KOG4104">
    <property type="taxonomic scope" value="Eukaryota"/>
</dbReference>
<keyword evidence="4" id="KW-0496">Mitochondrion</keyword>
<proteinExistence type="inferred from homology"/>
<name>A0A1I7VVC1_LOALO</name>
<dbReference type="Pfam" id="PF08293">
    <property type="entry name" value="MRP-S33"/>
    <property type="match status" value="1"/>
</dbReference>
<dbReference type="OrthoDB" id="5980584at2759"/>
<keyword evidence="3 7" id="KW-0689">Ribosomal protein</keyword>
<evidence type="ECO:0000256" key="6">
    <source>
        <dbReference type="ARBA" id="ARBA00035132"/>
    </source>
</evidence>
<dbReference type="InParanoid" id="A0A1I7VVC1"/>
<reference evidence="7 8" key="1">
    <citation type="submission" date="2012-04" db="EMBL/GenBank/DDBJ databases">
        <title>The Genome Sequence of Loa loa.</title>
        <authorList>
            <consortium name="The Broad Institute Genome Sequencing Platform"/>
            <consortium name="Broad Institute Genome Sequencing Center for Infectious Disease"/>
            <person name="Nutman T.B."/>
            <person name="Fink D.L."/>
            <person name="Russ C."/>
            <person name="Young S."/>
            <person name="Zeng Q."/>
            <person name="Gargeya S."/>
            <person name="Alvarado L."/>
            <person name="Berlin A."/>
            <person name="Chapman S.B."/>
            <person name="Chen Z."/>
            <person name="Freedman E."/>
            <person name="Gellesch M."/>
            <person name="Goldberg J."/>
            <person name="Griggs A."/>
            <person name="Gujja S."/>
            <person name="Heilman E.R."/>
            <person name="Heiman D."/>
            <person name="Howarth C."/>
            <person name="Mehta T."/>
            <person name="Neiman D."/>
            <person name="Pearson M."/>
            <person name="Roberts A."/>
            <person name="Saif S."/>
            <person name="Shea T."/>
            <person name="Shenoy N."/>
            <person name="Sisk P."/>
            <person name="Stolte C."/>
            <person name="Sykes S."/>
            <person name="White J."/>
            <person name="Yandava C."/>
            <person name="Haas B."/>
            <person name="Henn M.R."/>
            <person name="Nusbaum C."/>
            <person name="Birren B."/>
        </authorList>
    </citation>
    <scope>NUCLEOTIDE SEQUENCE [LARGE SCALE GENOMIC DNA]</scope>
</reference>
<dbReference type="Proteomes" id="UP000095285">
    <property type="component" value="Unassembled WGS sequence"/>
</dbReference>
<keyword evidence="8" id="KW-1185">Reference proteome</keyword>
<comment type="similarity">
    <text evidence="2">Belongs to the mitochondrion-specific ribosomal protein mS33 family.</text>
</comment>
<evidence type="ECO:0000256" key="3">
    <source>
        <dbReference type="ARBA" id="ARBA00022980"/>
    </source>
</evidence>
<dbReference type="PANTHER" id="PTHR13362:SF2">
    <property type="entry name" value="SMALL RIBOSOMAL SUBUNIT PROTEIN MS33"/>
    <property type="match status" value="1"/>
</dbReference>
<dbReference type="GO" id="GO:0005739">
    <property type="term" value="C:mitochondrion"/>
    <property type="evidence" value="ECO:0007669"/>
    <property type="project" value="UniProtKB-SubCell"/>
</dbReference>
<dbReference type="OMA" id="YSGLMWR"/>
<dbReference type="GO" id="GO:0005840">
    <property type="term" value="C:ribosome"/>
    <property type="evidence" value="ECO:0007669"/>
    <property type="project" value="UniProtKB-KW"/>
</dbReference>
<gene>
    <name evidence="7 9" type="ORF">LOAG_00089</name>
</gene>
<protein>
    <recommendedName>
        <fullName evidence="6">Small ribosomal subunit protein mS33</fullName>
    </recommendedName>
</protein>
<evidence type="ECO:0000313" key="9">
    <source>
        <dbReference type="WBParaSite" id="EN70_6700"/>
    </source>
</evidence>
<evidence type="ECO:0000256" key="4">
    <source>
        <dbReference type="ARBA" id="ARBA00023128"/>
    </source>
</evidence>
<comment type="subcellular location">
    <subcellularLocation>
        <location evidence="1">Mitochondrion</location>
    </subcellularLocation>
</comment>